<keyword evidence="3" id="KW-1185">Reference proteome</keyword>
<evidence type="ECO:0000313" key="3">
    <source>
        <dbReference type="Proteomes" id="UP000011087"/>
    </source>
</evidence>
<dbReference type="Proteomes" id="UP000011087">
    <property type="component" value="Unassembled WGS sequence"/>
</dbReference>
<sequence length="309" mass="34722">MSPVQPCFVAHSSPSLGLPSSFCRLSRAMRIKAAAARTGLRVAQNKVSDDDGYSSRIVEDAEEQQMVMTRVLRKIDGSRDVRTSNLYDQQQLRLNNISIADIMNRAISKVETREGLPPRSSPLQLERPPDLQQQISGKHIDQSVEIFFSAFWDILNPLLPSLSSLIARLVYEIAYVWNRVDLNVKAVSVSVLDSGLVDGQVKVELMKHFPFESNQLLEGKFVAGPNKGMDLFISVSTTDQLRTNNATVSKHQVFSVLSAQQPSNLSIPYVDHVQYGGLHWYLFRYASSLRRYKSLTELIQECYAGNMLN</sequence>
<reference evidence="1 3" key="1">
    <citation type="journal article" date="2012" name="Nature">
        <title>Algal genomes reveal evolutionary mosaicism and the fate of nucleomorphs.</title>
        <authorList>
            <consortium name="DOE Joint Genome Institute"/>
            <person name="Curtis B.A."/>
            <person name="Tanifuji G."/>
            <person name="Burki F."/>
            <person name="Gruber A."/>
            <person name="Irimia M."/>
            <person name="Maruyama S."/>
            <person name="Arias M.C."/>
            <person name="Ball S.G."/>
            <person name="Gile G.H."/>
            <person name="Hirakawa Y."/>
            <person name="Hopkins J.F."/>
            <person name="Kuo A."/>
            <person name="Rensing S.A."/>
            <person name="Schmutz J."/>
            <person name="Symeonidi A."/>
            <person name="Elias M."/>
            <person name="Eveleigh R.J."/>
            <person name="Herman E.K."/>
            <person name="Klute M.J."/>
            <person name="Nakayama T."/>
            <person name="Obornik M."/>
            <person name="Reyes-Prieto A."/>
            <person name="Armbrust E.V."/>
            <person name="Aves S.J."/>
            <person name="Beiko R.G."/>
            <person name="Coutinho P."/>
            <person name="Dacks J.B."/>
            <person name="Durnford D.G."/>
            <person name="Fast N.M."/>
            <person name="Green B.R."/>
            <person name="Grisdale C.J."/>
            <person name="Hempel F."/>
            <person name="Henrissat B."/>
            <person name="Hoppner M.P."/>
            <person name="Ishida K."/>
            <person name="Kim E."/>
            <person name="Koreny L."/>
            <person name="Kroth P.G."/>
            <person name="Liu Y."/>
            <person name="Malik S.B."/>
            <person name="Maier U.G."/>
            <person name="McRose D."/>
            <person name="Mock T."/>
            <person name="Neilson J.A."/>
            <person name="Onodera N.T."/>
            <person name="Poole A.M."/>
            <person name="Pritham E.J."/>
            <person name="Richards T.A."/>
            <person name="Rocap G."/>
            <person name="Roy S.W."/>
            <person name="Sarai C."/>
            <person name="Schaack S."/>
            <person name="Shirato S."/>
            <person name="Slamovits C.H."/>
            <person name="Spencer D.F."/>
            <person name="Suzuki S."/>
            <person name="Worden A.Z."/>
            <person name="Zauner S."/>
            <person name="Barry K."/>
            <person name="Bell C."/>
            <person name="Bharti A.K."/>
            <person name="Crow J.A."/>
            <person name="Grimwood J."/>
            <person name="Kramer R."/>
            <person name="Lindquist E."/>
            <person name="Lucas S."/>
            <person name="Salamov A."/>
            <person name="McFadden G.I."/>
            <person name="Lane C.E."/>
            <person name="Keeling P.J."/>
            <person name="Gray M.W."/>
            <person name="Grigoriev I.V."/>
            <person name="Archibald J.M."/>
        </authorList>
    </citation>
    <scope>NUCLEOTIDE SEQUENCE</scope>
    <source>
        <strain evidence="1 3">CCMP2712</strain>
    </source>
</reference>
<protein>
    <submittedName>
        <fullName evidence="1 2">Uncharacterized protein</fullName>
    </submittedName>
</protein>
<reference evidence="3" key="2">
    <citation type="submission" date="2012-11" db="EMBL/GenBank/DDBJ databases">
        <authorList>
            <person name="Kuo A."/>
            <person name="Curtis B.A."/>
            <person name="Tanifuji G."/>
            <person name="Burki F."/>
            <person name="Gruber A."/>
            <person name="Irimia M."/>
            <person name="Maruyama S."/>
            <person name="Arias M.C."/>
            <person name="Ball S.G."/>
            <person name="Gile G.H."/>
            <person name="Hirakawa Y."/>
            <person name="Hopkins J.F."/>
            <person name="Rensing S.A."/>
            <person name="Schmutz J."/>
            <person name="Symeonidi A."/>
            <person name="Elias M."/>
            <person name="Eveleigh R.J."/>
            <person name="Herman E.K."/>
            <person name="Klute M.J."/>
            <person name="Nakayama T."/>
            <person name="Obornik M."/>
            <person name="Reyes-Prieto A."/>
            <person name="Armbrust E.V."/>
            <person name="Aves S.J."/>
            <person name="Beiko R.G."/>
            <person name="Coutinho P."/>
            <person name="Dacks J.B."/>
            <person name="Durnford D.G."/>
            <person name="Fast N.M."/>
            <person name="Green B.R."/>
            <person name="Grisdale C."/>
            <person name="Hempe F."/>
            <person name="Henrissat B."/>
            <person name="Hoppner M.P."/>
            <person name="Ishida K.-I."/>
            <person name="Kim E."/>
            <person name="Koreny L."/>
            <person name="Kroth P.G."/>
            <person name="Liu Y."/>
            <person name="Malik S.-B."/>
            <person name="Maier U.G."/>
            <person name="McRose D."/>
            <person name="Mock T."/>
            <person name="Neilson J.A."/>
            <person name="Onodera N.T."/>
            <person name="Poole A.M."/>
            <person name="Pritham E.J."/>
            <person name="Richards T.A."/>
            <person name="Rocap G."/>
            <person name="Roy S.W."/>
            <person name="Sarai C."/>
            <person name="Schaack S."/>
            <person name="Shirato S."/>
            <person name="Slamovits C.H."/>
            <person name="Spencer D.F."/>
            <person name="Suzuki S."/>
            <person name="Worden A.Z."/>
            <person name="Zauner S."/>
            <person name="Barry K."/>
            <person name="Bell C."/>
            <person name="Bharti A.K."/>
            <person name="Crow J.A."/>
            <person name="Grimwood J."/>
            <person name="Kramer R."/>
            <person name="Lindquist E."/>
            <person name="Lucas S."/>
            <person name="Salamov A."/>
            <person name="McFadden G.I."/>
            <person name="Lane C.E."/>
            <person name="Keeling P.J."/>
            <person name="Gray M.W."/>
            <person name="Grigoriev I.V."/>
            <person name="Archibald J.M."/>
        </authorList>
    </citation>
    <scope>NUCLEOTIDE SEQUENCE</scope>
    <source>
        <strain evidence="3">CCMP2712</strain>
    </source>
</reference>
<dbReference type="HOGENOM" id="CLU_901515_0_0_1"/>
<name>L1JHH0_GUITC</name>
<reference evidence="2" key="3">
    <citation type="submission" date="2015-06" db="UniProtKB">
        <authorList>
            <consortium name="EnsemblProtists"/>
        </authorList>
    </citation>
    <scope>IDENTIFICATION</scope>
</reference>
<dbReference type="EnsemblProtists" id="EKX47545">
    <property type="protein sequence ID" value="EKX47545"/>
    <property type="gene ID" value="GUITHDRAFT_106532"/>
</dbReference>
<dbReference type="EMBL" id="JH992989">
    <property type="protein sequence ID" value="EKX47545.1"/>
    <property type="molecule type" value="Genomic_DNA"/>
</dbReference>
<gene>
    <name evidence="1" type="ORF">GUITHDRAFT_106532</name>
</gene>
<evidence type="ECO:0000313" key="2">
    <source>
        <dbReference type="EnsemblProtists" id="EKX47545"/>
    </source>
</evidence>
<dbReference type="RefSeq" id="XP_005834525.1">
    <property type="nucleotide sequence ID" value="XM_005834468.1"/>
</dbReference>
<dbReference type="KEGG" id="gtt:GUITHDRAFT_106532"/>
<dbReference type="AlphaFoldDB" id="L1JHH0"/>
<dbReference type="GeneID" id="17304234"/>
<organism evidence="1">
    <name type="scientific">Guillardia theta (strain CCMP2712)</name>
    <name type="common">Cryptophyte</name>
    <dbReference type="NCBI Taxonomy" id="905079"/>
    <lineage>
        <taxon>Eukaryota</taxon>
        <taxon>Cryptophyceae</taxon>
        <taxon>Pyrenomonadales</taxon>
        <taxon>Geminigeraceae</taxon>
        <taxon>Guillardia</taxon>
    </lineage>
</organism>
<evidence type="ECO:0000313" key="1">
    <source>
        <dbReference type="EMBL" id="EKX47545.1"/>
    </source>
</evidence>
<dbReference type="PaxDb" id="55529-EKX47545"/>
<accession>L1JHH0</accession>
<proteinExistence type="predicted"/>